<dbReference type="EMBL" id="CM001023">
    <property type="protein sequence ID" value="EAZ82549.1"/>
    <property type="molecule type" value="Genomic_DNA"/>
</dbReference>
<gene>
    <name evidence="1" type="ORF">ALPR1_10050</name>
</gene>
<dbReference type="AlphaFoldDB" id="A3HRT1"/>
<comment type="caution">
    <text evidence="1">The sequence shown here is derived from an EMBL/GenBank/DDBJ whole genome shotgun (WGS) entry which is preliminary data.</text>
</comment>
<accession>A3HRT1</accession>
<dbReference type="Proteomes" id="UP000003919">
    <property type="component" value="Chromosome"/>
</dbReference>
<sequence>MPVRGAVAAAGQAVGFMREKLCCDKGFCQLLAFKSWKRINCAELKIIFYNFYISFSNMLGSPFRFSGLLAGKNFTSPLENPGQGLGD</sequence>
<dbReference type="EMBL" id="AAXU02000001">
    <property type="protein sequence ID" value="EAZ82549.1"/>
    <property type="molecule type" value="Genomic_DNA"/>
</dbReference>
<evidence type="ECO:0000313" key="2">
    <source>
        <dbReference type="Proteomes" id="UP000003919"/>
    </source>
</evidence>
<proteinExistence type="predicted"/>
<keyword evidence="2" id="KW-1185">Reference proteome</keyword>
<organism evidence="1 2">
    <name type="scientific">Algoriphagus machipongonensis</name>
    <dbReference type="NCBI Taxonomy" id="388413"/>
    <lineage>
        <taxon>Bacteria</taxon>
        <taxon>Pseudomonadati</taxon>
        <taxon>Bacteroidota</taxon>
        <taxon>Cytophagia</taxon>
        <taxon>Cytophagales</taxon>
        <taxon>Cyclobacteriaceae</taxon>
        <taxon>Algoriphagus</taxon>
    </lineage>
</organism>
<protein>
    <submittedName>
        <fullName evidence="1">Uncharacterized protein</fullName>
    </submittedName>
</protein>
<name>A3HRT1_9BACT</name>
<reference evidence="1 2" key="1">
    <citation type="journal article" date="2011" name="J. Bacteriol.">
        <title>Complete genome sequence of Algoriphagus sp. PR1, bacterial prey of a colony-forming choanoflagellate.</title>
        <authorList>
            <person name="Alegado R.A."/>
            <person name="Ferriera S."/>
            <person name="Nusbaum C."/>
            <person name="Young S.K."/>
            <person name="Zeng Q."/>
            <person name="Imamovic A."/>
            <person name="Fairclough S.R."/>
            <person name="King N."/>
        </authorList>
    </citation>
    <scope>NUCLEOTIDE SEQUENCE [LARGE SCALE GENOMIC DNA]</scope>
    <source>
        <strain evidence="1 2">PR1</strain>
    </source>
</reference>
<evidence type="ECO:0000313" key="1">
    <source>
        <dbReference type="EMBL" id="EAZ82549.1"/>
    </source>
</evidence>
<dbReference type="HOGENOM" id="CLU_2476481_0_0_10"/>